<keyword evidence="3" id="KW-0223">Dioxygenase</keyword>
<dbReference type="PROSITE" id="PS00934">
    <property type="entry name" value="GLYOXALASE_I_1"/>
    <property type="match status" value="1"/>
</dbReference>
<keyword evidence="3" id="KW-0560">Oxidoreductase</keyword>
<dbReference type="Pfam" id="PF00903">
    <property type="entry name" value="Glyoxalase"/>
    <property type="match status" value="1"/>
</dbReference>
<dbReference type="GO" id="GO:0051213">
    <property type="term" value="F:dioxygenase activity"/>
    <property type="evidence" value="ECO:0007669"/>
    <property type="project" value="UniProtKB-KW"/>
</dbReference>
<dbReference type="SUPFAM" id="SSF54593">
    <property type="entry name" value="Glyoxalase/Bleomycin resistance protein/Dihydroxybiphenyl dioxygenase"/>
    <property type="match status" value="1"/>
</dbReference>
<name>A0A3B0YE17_9ZZZZ</name>
<reference evidence="3" key="1">
    <citation type="submission" date="2018-06" db="EMBL/GenBank/DDBJ databases">
        <authorList>
            <person name="Zhirakovskaya E."/>
        </authorList>
    </citation>
    <scope>NUCLEOTIDE SEQUENCE</scope>
</reference>
<dbReference type="InterPro" id="IPR018146">
    <property type="entry name" value="Glyoxalase_1_CS"/>
</dbReference>
<dbReference type="PROSITE" id="PS51819">
    <property type="entry name" value="VOC"/>
    <property type="match status" value="1"/>
</dbReference>
<dbReference type="Gene3D" id="3.10.180.10">
    <property type="entry name" value="2,3-Dihydroxybiphenyl 1,2-Dioxygenase, domain 1"/>
    <property type="match status" value="1"/>
</dbReference>
<dbReference type="InterPro" id="IPR029068">
    <property type="entry name" value="Glyas_Bleomycin-R_OHBP_Dase"/>
</dbReference>
<dbReference type="InterPro" id="IPR050383">
    <property type="entry name" value="GlyoxalaseI/FosfomycinResist"/>
</dbReference>
<gene>
    <name evidence="3" type="ORF">MNBD_GAMMA10-2132</name>
</gene>
<dbReference type="InterPro" id="IPR004360">
    <property type="entry name" value="Glyas_Fos-R_dOase_dom"/>
</dbReference>
<dbReference type="InterPro" id="IPR037523">
    <property type="entry name" value="VOC_core"/>
</dbReference>
<organism evidence="3">
    <name type="scientific">hydrothermal vent metagenome</name>
    <dbReference type="NCBI Taxonomy" id="652676"/>
    <lineage>
        <taxon>unclassified sequences</taxon>
        <taxon>metagenomes</taxon>
        <taxon>ecological metagenomes</taxon>
    </lineage>
</organism>
<protein>
    <submittedName>
        <fullName evidence="3">Glyoxalase/bleomycin resistance protein/dioxygenase</fullName>
    </submittedName>
</protein>
<accession>A0A3B0YE17</accession>
<evidence type="ECO:0000259" key="2">
    <source>
        <dbReference type="PROSITE" id="PS51819"/>
    </source>
</evidence>
<dbReference type="EMBL" id="UOFJ01000247">
    <property type="protein sequence ID" value="VAW67004.1"/>
    <property type="molecule type" value="Genomic_DNA"/>
</dbReference>
<dbReference type="GO" id="GO:0004462">
    <property type="term" value="F:lactoylglutathione lyase activity"/>
    <property type="evidence" value="ECO:0007669"/>
    <property type="project" value="InterPro"/>
</dbReference>
<evidence type="ECO:0000256" key="1">
    <source>
        <dbReference type="ARBA" id="ARBA00022723"/>
    </source>
</evidence>
<dbReference type="PANTHER" id="PTHR21366">
    <property type="entry name" value="GLYOXALASE FAMILY PROTEIN"/>
    <property type="match status" value="1"/>
</dbReference>
<dbReference type="PANTHER" id="PTHR21366:SF22">
    <property type="entry name" value="VOC DOMAIN-CONTAINING PROTEIN"/>
    <property type="match status" value="1"/>
</dbReference>
<sequence>MSVLSIHHVSLVVADTQQAVDFYHGILGLNVCPDRPDLGFPGAWLTIGEQQIHLLEVANLDLVERPVAGGRDRHLAMSVQRLGDFEHKLDAAGIAFSRSRSGRQALFCRDPDGNGVELVGLQK</sequence>
<dbReference type="GO" id="GO:0046872">
    <property type="term" value="F:metal ion binding"/>
    <property type="evidence" value="ECO:0007669"/>
    <property type="project" value="UniProtKB-KW"/>
</dbReference>
<evidence type="ECO:0000313" key="3">
    <source>
        <dbReference type="EMBL" id="VAW67004.1"/>
    </source>
</evidence>
<keyword evidence="1" id="KW-0479">Metal-binding</keyword>
<feature type="domain" description="VOC" evidence="2">
    <location>
        <begin position="5"/>
        <end position="121"/>
    </location>
</feature>
<proteinExistence type="predicted"/>
<dbReference type="AlphaFoldDB" id="A0A3B0YE17"/>